<evidence type="ECO:0000313" key="3">
    <source>
        <dbReference type="EMBL" id="RLK02846.1"/>
    </source>
</evidence>
<feature type="domain" description="TadE-like" evidence="2">
    <location>
        <begin position="21"/>
        <end position="63"/>
    </location>
</feature>
<sequence length="231" mass="24532">MTRRIHKITREMSRLGRHEDGSTVTELAFVLPLFLLIFLGLIDFGRLAFHYVAAEKTAQVAARMAAVMPPACGGVPTTNSRGTYTDITGPRFGTNCSFAAGVCVEPATTICTGAAPVNAAAQTTVTDIWNMLQFAVPNDPTATFDESNITFTYDFDPEMNFLGGPYVPMVTVTIEELPFRFVSPLGSIAALVLGGSTPETDALTTATTGFKIFSDFSATLPGEDLASGVNG</sequence>
<dbReference type="EMBL" id="RCCT01000005">
    <property type="protein sequence ID" value="RLK02846.1"/>
    <property type="molecule type" value="Genomic_DNA"/>
</dbReference>
<dbReference type="Proteomes" id="UP000271700">
    <property type="component" value="Unassembled WGS sequence"/>
</dbReference>
<comment type="caution">
    <text evidence="3">The sequence shown here is derived from an EMBL/GenBank/DDBJ whole genome shotgun (WGS) entry which is preliminary data.</text>
</comment>
<proteinExistence type="predicted"/>
<dbReference type="AlphaFoldDB" id="A0A497ZCD9"/>
<keyword evidence="1" id="KW-0812">Transmembrane</keyword>
<dbReference type="OrthoDB" id="7856227at2"/>
<gene>
    <name evidence="3" type="ORF">CLV75_3403</name>
</gene>
<evidence type="ECO:0000313" key="4">
    <source>
        <dbReference type="Proteomes" id="UP000271700"/>
    </source>
</evidence>
<keyword evidence="1" id="KW-1133">Transmembrane helix</keyword>
<feature type="transmembrane region" description="Helical" evidence="1">
    <location>
        <begin position="21"/>
        <end position="42"/>
    </location>
</feature>
<protein>
    <submittedName>
        <fullName evidence="3">TadE-like protein</fullName>
    </submittedName>
</protein>
<dbReference type="InterPro" id="IPR012495">
    <property type="entry name" value="TadE-like_dom"/>
</dbReference>
<dbReference type="STRING" id="981384.GCA_000192475_00110"/>
<dbReference type="RefSeq" id="WP_010443525.1">
    <property type="nucleotide sequence ID" value="NZ_AEYW01000025.1"/>
</dbReference>
<accession>A0A497ZCD9</accession>
<dbReference type="Pfam" id="PF07811">
    <property type="entry name" value="TadE"/>
    <property type="match status" value="1"/>
</dbReference>
<keyword evidence="4" id="KW-1185">Reference proteome</keyword>
<organism evidence="3 4">
    <name type="scientific">Ruegeria conchae</name>
    <dbReference type="NCBI Taxonomy" id="981384"/>
    <lineage>
        <taxon>Bacteria</taxon>
        <taxon>Pseudomonadati</taxon>
        <taxon>Pseudomonadota</taxon>
        <taxon>Alphaproteobacteria</taxon>
        <taxon>Rhodobacterales</taxon>
        <taxon>Roseobacteraceae</taxon>
        <taxon>Ruegeria</taxon>
    </lineage>
</organism>
<evidence type="ECO:0000259" key="2">
    <source>
        <dbReference type="Pfam" id="PF07811"/>
    </source>
</evidence>
<evidence type="ECO:0000256" key="1">
    <source>
        <dbReference type="SAM" id="Phobius"/>
    </source>
</evidence>
<reference evidence="3 4" key="1">
    <citation type="submission" date="2018-10" db="EMBL/GenBank/DDBJ databases">
        <title>Genomic Encyclopedia of Archaeal and Bacterial Type Strains, Phase II (KMG-II): from individual species to whole genera.</title>
        <authorList>
            <person name="Goeker M."/>
        </authorList>
    </citation>
    <scope>NUCLEOTIDE SEQUENCE [LARGE SCALE GENOMIC DNA]</scope>
    <source>
        <strain evidence="3 4">DSM 29317</strain>
    </source>
</reference>
<name>A0A497ZCD9_9RHOB</name>
<keyword evidence="1" id="KW-0472">Membrane</keyword>